<keyword evidence="7" id="KW-1185">Reference proteome</keyword>
<evidence type="ECO:0000256" key="3">
    <source>
        <dbReference type="ARBA" id="ARBA00023125"/>
    </source>
</evidence>
<accession>A0A418KH33</accession>
<gene>
    <name evidence="6" type="ORF">DY240_29920</name>
</gene>
<dbReference type="PROSITE" id="PS50931">
    <property type="entry name" value="HTH_LYSR"/>
    <property type="match status" value="1"/>
</dbReference>
<dbReference type="Proteomes" id="UP000284057">
    <property type="component" value="Unassembled WGS sequence"/>
</dbReference>
<dbReference type="InterPro" id="IPR036390">
    <property type="entry name" value="WH_DNA-bd_sf"/>
</dbReference>
<evidence type="ECO:0000313" key="7">
    <source>
        <dbReference type="Proteomes" id="UP000284057"/>
    </source>
</evidence>
<dbReference type="PANTHER" id="PTHR30346">
    <property type="entry name" value="TRANSCRIPTIONAL DUAL REGULATOR HCAR-RELATED"/>
    <property type="match status" value="1"/>
</dbReference>
<organism evidence="6 7">
    <name type="scientific">Jiangella rhizosphaerae</name>
    <dbReference type="NCBI Taxonomy" id="2293569"/>
    <lineage>
        <taxon>Bacteria</taxon>
        <taxon>Bacillati</taxon>
        <taxon>Actinomycetota</taxon>
        <taxon>Actinomycetes</taxon>
        <taxon>Jiangellales</taxon>
        <taxon>Jiangellaceae</taxon>
        <taxon>Jiangella</taxon>
    </lineage>
</organism>
<dbReference type="AlphaFoldDB" id="A0A418KH33"/>
<reference evidence="6 7" key="1">
    <citation type="submission" date="2018-09" db="EMBL/GenBank/DDBJ databases">
        <title>Isolation, diversity and antifungal activity of actinobacteria from wheat.</title>
        <authorList>
            <person name="Han C."/>
        </authorList>
    </citation>
    <scope>NUCLEOTIDE SEQUENCE [LARGE SCALE GENOMIC DNA]</scope>
    <source>
        <strain evidence="6 7">NEAU-YY265</strain>
    </source>
</reference>
<dbReference type="SUPFAM" id="SSF46785">
    <property type="entry name" value="Winged helix' DNA-binding domain"/>
    <property type="match status" value="1"/>
</dbReference>
<evidence type="ECO:0000256" key="2">
    <source>
        <dbReference type="ARBA" id="ARBA00023015"/>
    </source>
</evidence>
<dbReference type="InterPro" id="IPR036388">
    <property type="entry name" value="WH-like_DNA-bd_sf"/>
</dbReference>
<evidence type="ECO:0000259" key="5">
    <source>
        <dbReference type="PROSITE" id="PS50931"/>
    </source>
</evidence>
<evidence type="ECO:0000313" key="6">
    <source>
        <dbReference type="EMBL" id="RIQ11131.1"/>
    </source>
</evidence>
<name>A0A418KH33_9ACTN</name>
<evidence type="ECO:0000256" key="4">
    <source>
        <dbReference type="ARBA" id="ARBA00023163"/>
    </source>
</evidence>
<dbReference type="PANTHER" id="PTHR30346:SF17">
    <property type="entry name" value="LYSR FAMILY TRANSCRIPTIONAL REGULATOR"/>
    <property type="match status" value="1"/>
</dbReference>
<dbReference type="Gene3D" id="1.10.10.10">
    <property type="entry name" value="Winged helix-like DNA-binding domain superfamily/Winged helix DNA-binding domain"/>
    <property type="match status" value="1"/>
</dbReference>
<proteinExistence type="inferred from homology"/>
<keyword evidence="2" id="KW-0805">Transcription regulation</keyword>
<dbReference type="PRINTS" id="PR00039">
    <property type="entry name" value="HTHLYSR"/>
</dbReference>
<dbReference type="SUPFAM" id="SSF53850">
    <property type="entry name" value="Periplasmic binding protein-like II"/>
    <property type="match status" value="1"/>
</dbReference>
<comment type="similarity">
    <text evidence="1">Belongs to the LysR transcriptional regulatory family.</text>
</comment>
<comment type="caution">
    <text evidence="6">The sequence shown here is derived from an EMBL/GenBank/DDBJ whole genome shotgun (WGS) entry which is preliminary data.</text>
</comment>
<dbReference type="FunFam" id="1.10.10.10:FF:000001">
    <property type="entry name" value="LysR family transcriptional regulator"/>
    <property type="match status" value="1"/>
</dbReference>
<keyword evidence="3" id="KW-0238">DNA-binding</keyword>
<dbReference type="CDD" id="cd08414">
    <property type="entry name" value="PBP2_LTTR_aromatics_like"/>
    <property type="match status" value="1"/>
</dbReference>
<protein>
    <submittedName>
        <fullName evidence="6">LysR family transcriptional regulator</fullName>
    </submittedName>
</protein>
<dbReference type="Gene3D" id="3.40.190.10">
    <property type="entry name" value="Periplasmic binding protein-like II"/>
    <property type="match status" value="2"/>
</dbReference>
<dbReference type="GO" id="GO:0003677">
    <property type="term" value="F:DNA binding"/>
    <property type="evidence" value="ECO:0007669"/>
    <property type="project" value="UniProtKB-KW"/>
</dbReference>
<dbReference type="GO" id="GO:0032993">
    <property type="term" value="C:protein-DNA complex"/>
    <property type="evidence" value="ECO:0007669"/>
    <property type="project" value="TreeGrafter"/>
</dbReference>
<sequence length="326" mass="35472">MDRLGGRMVMARIVGVPGEAWNGRVELRQLRYFVAVAEELHFGRAAARLQLAQPALSQSIISLERAIGVQLLRRTTRTVELTAAGRVFLDECRRALLQVGVAVQSAQRAERGEAGLLRIGYVVSASYEILPPILVAYRRRHPAVGLQLMSRSATEQVAMVLDEALSVGFVREFQGNDELDSELLVDEPLVAVLPVDHPAAGRQKARLSSLADDALLMFDRDRAPGMYDKVVSSCLDAGFTPHIVQQSSDVQSVLGLVAGGMGVTVVPASFRHLSIDGLVYRPLADVGTRIGLYAVWRKDGRTSVLDGFLEVAREHAGAVRGRSAKR</sequence>
<dbReference type="InterPro" id="IPR000847">
    <property type="entry name" value="LysR_HTH_N"/>
</dbReference>
<keyword evidence="4" id="KW-0804">Transcription</keyword>
<dbReference type="InterPro" id="IPR005119">
    <property type="entry name" value="LysR_subst-bd"/>
</dbReference>
<feature type="domain" description="HTH lysR-type" evidence="5">
    <location>
        <begin position="25"/>
        <end position="82"/>
    </location>
</feature>
<evidence type="ECO:0000256" key="1">
    <source>
        <dbReference type="ARBA" id="ARBA00009437"/>
    </source>
</evidence>
<dbReference type="GO" id="GO:0003700">
    <property type="term" value="F:DNA-binding transcription factor activity"/>
    <property type="evidence" value="ECO:0007669"/>
    <property type="project" value="InterPro"/>
</dbReference>
<dbReference type="EMBL" id="QUAL01000434">
    <property type="protein sequence ID" value="RIQ11131.1"/>
    <property type="molecule type" value="Genomic_DNA"/>
</dbReference>
<dbReference type="Pfam" id="PF03466">
    <property type="entry name" value="LysR_substrate"/>
    <property type="match status" value="1"/>
</dbReference>
<dbReference type="Pfam" id="PF00126">
    <property type="entry name" value="HTH_1"/>
    <property type="match status" value="1"/>
</dbReference>